<dbReference type="Pfam" id="PF13193">
    <property type="entry name" value="AMP-binding_C"/>
    <property type="match status" value="1"/>
</dbReference>
<dbReference type="GO" id="GO:0031956">
    <property type="term" value="F:medium-chain fatty acid-CoA ligase activity"/>
    <property type="evidence" value="ECO:0007669"/>
    <property type="project" value="TreeGrafter"/>
</dbReference>
<dbReference type="Gene3D" id="3.40.50.12780">
    <property type="entry name" value="N-terminal domain of ligase-like"/>
    <property type="match status" value="1"/>
</dbReference>
<reference evidence="3 4" key="1">
    <citation type="journal article" date="2016" name="Genome Announc.">
        <title>Draft Genome Sequences of Five Rapidly Growing Mycobacterium Species, M. thermoresistibile, M. fortuitum subsp. acetamidolyticum, M. canariasense, M. brisbanense, and M. novocastrense.</title>
        <authorList>
            <person name="Katahira K."/>
            <person name="Ogura Y."/>
            <person name="Gotoh Y."/>
            <person name="Hayashi T."/>
        </authorList>
    </citation>
    <scope>NUCLEOTIDE SEQUENCE [LARGE SCALE GENOMIC DNA]</scope>
    <source>
        <strain evidence="3 4">JCM6362</strain>
    </source>
</reference>
<dbReference type="InterPro" id="IPR025110">
    <property type="entry name" value="AMP-bd_C"/>
</dbReference>
<dbReference type="Gene3D" id="3.30.300.30">
    <property type="match status" value="1"/>
</dbReference>
<dbReference type="InterPro" id="IPR000873">
    <property type="entry name" value="AMP-dep_synth/lig_dom"/>
</dbReference>
<dbReference type="AlphaFoldDB" id="A0A100XC92"/>
<dbReference type="OrthoDB" id="3564926at2"/>
<dbReference type="Proteomes" id="UP000069654">
    <property type="component" value="Unassembled WGS sequence"/>
</dbReference>
<feature type="domain" description="AMP-dependent synthetase/ligase" evidence="1">
    <location>
        <begin position="8"/>
        <end position="366"/>
    </location>
</feature>
<reference evidence="4" key="2">
    <citation type="submission" date="2016-02" db="EMBL/GenBank/DDBJ databases">
        <title>Draft genome sequence of five rapidly growing Mycobacterium species.</title>
        <authorList>
            <person name="Katahira K."/>
            <person name="Gotou Y."/>
            <person name="Iida K."/>
            <person name="Ogura Y."/>
            <person name="Hayashi T."/>
        </authorList>
    </citation>
    <scope>NUCLEOTIDE SEQUENCE [LARGE SCALE GENOMIC DNA]</scope>
    <source>
        <strain evidence="4">JCM6362</strain>
    </source>
</reference>
<protein>
    <submittedName>
        <fullName evidence="3">AMP-dependent synthetase and ligase</fullName>
    </submittedName>
</protein>
<sequence>MNLTMLLEMAAEAGPDRVAVGPRDGGITYRQLLDRARALAGELIAPDQAAAPENVALLDLNSPAVPMLVFGTAAAGVPIAPLNYRLTDDQVNDAVRRLTPVMVVAGTDAAHRVPPGDGVVVRRTDDVVRSAAAGAAGAELPFVDPDDPAVLLFTSGTTGAPKAAVLRHRHLTSYIVGTVEFFNADEDEAILVSVPNYHIAGISSVLSSVYAGRRMVQLPAFSPEGWVELAAAERITQAMVVPTMLGRILDVLEERGTELPALRTLSYGGGRMPVQTVERAMRLLPHVDFVNAYGLTETSSTIAVLGPEDHRAAFGSDDPAVRARLGSVGRPLPSVEVEIRDHTGAPVPPGQFGEVYVRGEQVAGEYTSHSALDAEGWYPTRDRGRLDDAGYLFLDGRADDVIVRGGENISPGEIEDVLVEHPAVAEAAAVGVADREWGERVEAVVVAAPGAQVVESELQDWVRQRLRSTRVPARIHQWDELPYNETGKLLRRVLRDELNARTPTEQVAG</sequence>
<dbReference type="OMA" id="QTMAIVC"/>
<dbReference type="InterPro" id="IPR042099">
    <property type="entry name" value="ANL_N_sf"/>
</dbReference>
<organism evidence="3 4">
    <name type="scientific">Mycolicibacterium thermoresistibile</name>
    <name type="common">Mycobacterium thermoresistibile</name>
    <dbReference type="NCBI Taxonomy" id="1797"/>
    <lineage>
        <taxon>Bacteria</taxon>
        <taxon>Bacillati</taxon>
        <taxon>Actinomycetota</taxon>
        <taxon>Actinomycetes</taxon>
        <taxon>Mycobacteriales</taxon>
        <taxon>Mycobacteriaceae</taxon>
        <taxon>Mycolicibacterium</taxon>
    </lineage>
</organism>
<gene>
    <name evidence="3" type="ORF">RMCT_0849</name>
</gene>
<dbReference type="Pfam" id="PF00501">
    <property type="entry name" value="AMP-binding"/>
    <property type="match status" value="1"/>
</dbReference>
<keyword evidence="3" id="KW-0436">Ligase</keyword>
<name>A0A100XC92_MYCTH</name>
<proteinExistence type="predicted"/>
<dbReference type="InterPro" id="IPR020845">
    <property type="entry name" value="AMP-binding_CS"/>
</dbReference>
<evidence type="ECO:0000259" key="2">
    <source>
        <dbReference type="Pfam" id="PF13193"/>
    </source>
</evidence>
<evidence type="ECO:0000259" key="1">
    <source>
        <dbReference type="Pfam" id="PF00501"/>
    </source>
</evidence>
<dbReference type="PANTHER" id="PTHR43201:SF32">
    <property type="entry name" value="2-SUCCINYLBENZOATE--COA LIGASE, CHLOROPLASTIC_PEROXISOMAL"/>
    <property type="match status" value="1"/>
</dbReference>
<evidence type="ECO:0000313" key="3">
    <source>
        <dbReference type="EMBL" id="GAT13878.1"/>
    </source>
</evidence>
<dbReference type="GO" id="GO:0006631">
    <property type="term" value="P:fatty acid metabolic process"/>
    <property type="evidence" value="ECO:0007669"/>
    <property type="project" value="TreeGrafter"/>
</dbReference>
<feature type="domain" description="AMP-binding enzyme C-terminal" evidence="2">
    <location>
        <begin position="413"/>
        <end position="488"/>
    </location>
</feature>
<dbReference type="RefSeq" id="WP_003926938.1">
    <property type="nucleotide sequence ID" value="NZ_BCTB01000004.1"/>
</dbReference>
<dbReference type="InterPro" id="IPR045851">
    <property type="entry name" value="AMP-bd_C_sf"/>
</dbReference>
<dbReference type="EMBL" id="BCTB01000004">
    <property type="protein sequence ID" value="GAT13878.1"/>
    <property type="molecule type" value="Genomic_DNA"/>
</dbReference>
<dbReference type="SUPFAM" id="SSF56801">
    <property type="entry name" value="Acetyl-CoA synthetase-like"/>
    <property type="match status" value="1"/>
</dbReference>
<comment type="caution">
    <text evidence="3">The sequence shown here is derived from an EMBL/GenBank/DDBJ whole genome shotgun (WGS) entry which is preliminary data.</text>
</comment>
<evidence type="ECO:0000313" key="4">
    <source>
        <dbReference type="Proteomes" id="UP000069654"/>
    </source>
</evidence>
<dbReference type="PROSITE" id="PS00455">
    <property type="entry name" value="AMP_BINDING"/>
    <property type="match status" value="1"/>
</dbReference>
<dbReference type="PANTHER" id="PTHR43201">
    <property type="entry name" value="ACYL-COA SYNTHETASE"/>
    <property type="match status" value="1"/>
</dbReference>
<accession>A0A100XC92</accession>
<dbReference type="STRING" id="1797.RMCT_0849"/>